<feature type="region of interest" description="Disordered" evidence="1">
    <location>
        <begin position="79"/>
        <end position="130"/>
    </location>
</feature>
<feature type="compositionally biased region" description="Pro residues" evidence="1">
    <location>
        <begin position="599"/>
        <end position="613"/>
    </location>
</feature>
<protein>
    <submittedName>
        <fullName evidence="2">Uncharacterized protein</fullName>
    </submittedName>
</protein>
<accession>A0A7S2WG54</accession>
<reference evidence="2" key="1">
    <citation type="submission" date="2021-01" db="EMBL/GenBank/DDBJ databases">
        <authorList>
            <person name="Corre E."/>
            <person name="Pelletier E."/>
            <person name="Niang G."/>
            <person name="Scheremetjew M."/>
            <person name="Finn R."/>
            <person name="Kale V."/>
            <person name="Holt S."/>
            <person name="Cochrane G."/>
            <person name="Meng A."/>
            <person name="Brown T."/>
            <person name="Cohen L."/>
        </authorList>
    </citation>
    <scope>NUCLEOTIDE SEQUENCE</scope>
    <source>
        <strain evidence="2">CCMP1243</strain>
    </source>
</reference>
<sequence>MSAATAVRSPALRDAGRLQLSAYRTKKRARAGAVYTPPPRPNHQPELDAPSPLPPALAALLSSRIDRYRRIRPDLVPHIQESARRGAGQLVSSPGSIVSADLSPLQGPPPESPTSPAVPRPLNFDVASPAGSIDAGEAQARAGGVASESAEMLGAVVTDIEAVEELRAIDALSAAATTASLEDLGPAELWDRLVRLGSLQEQSLQVAQGLLRQGGPTMGSSVDRLVSQALEFGASMAAVRERLGPPLHQGPAPGEAQWLSSESLAQIEAASARAHASELAEAQSERERLSQKNTLLQDRIRLLEAERHAAPEVDGSLALQLRRRLSHAERQAEEQAELASALRASVLQAADEQTRLERELGQIRQERDDLLRQGRGPETHEAPSITDYGPEAPSSPPLGEGTQQPGESELERALRMSDASSVALDNQAMPRRLFLSQSEGSVDAPDELERPNLHPSQLQAFRRLHDVHERFAIEEQIRNYAILSKRQGLTYDEYLAMVPYPASAAAAAAGSLEVAAASVSQRGLPLVIRRLFVETRVEDVESHVYARETDNQIDRQLLEAGIQQAFLSGDVDGATPLPAWWVQGRSSDVGGIGWHEEPAPPGSSGPLRPPGPAHGPTSREPGAPWWSPGGIFGFGNNSHHRLQRRFAQHAPMIF</sequence>
<evidence type="ECO:0000313" key="2">
    <source>
        <dbReference type="EMBL" id="CAD9685077.1"/>
    </source>
</evidence>
<feature type="compositionally biased region" description="Pro residues" evidence="1">
    <location>
        <begin position="106"/>
        <end position="119"/>
    </location>
</feature>
<feature type="region of interest" description="Disordered" evidence="1">
    <location>
        <begin position="357"/>
        <end position="422"/>
    </location>
</feature>
<feature type="region of interest" description="Disordered" evidence="1">
    <location>
        <begin position="1"/>
        <end position="55"/>
    </location>
</feature>
<proteinExistence type="predicted"/>
<dbReference type="AlphaFoldDB" id="A0A7S2WG54"/>
<feature type="compositionally biased region" description="Basic and acidic residues" evidence="1">
    <location>
        <begin position="357"/>
        <end position="381"/>
    </location>
</feature>
<organism evidence="2">
    <name type="scientific">Rhizochromulina marina</name>
    <dbReference type="NCBI Taxonomy" id="1034831"/>
    <lineage>
        <taxon>Eukaryota</taxon>
        <taxon>Sar</taxon>
        <taxon>Stramenopiles</taxon>
        <taxon>Ochrophyta</taxon>
        <taxon>Dictyochophyceae</taxon>
        <taxon>Rhizochromulinales</taxon>
        <taxon>Rhizochromulina</taxon>
    </lineage>
</organism>
<evidence type="ECO:0000256" key="1">
    <source>
        <dbReference type="SAM" id="MobiDB-lite"/>
    </source>
</evidence>
<dbReference type="EMBL" id="HBHJ01014558">
    <property type="protein sequence ID" value="CAD9685077.1"/>
    <property type="molecule type" value="Transcribed_RNA"/>
</dbReference>
<gene>
    <name evidence="2" type="ORF">RMAR1173_LOCUS9553</name>
</gene>
<feature type="region of interest" description="Disordered" evidence="1">
    <location>
        <begin position="591"/>
        <end position="626"/>
    </location>
</feature>
<name>A0A7S2WG54_9STRA</name>